<name>A0A7X9FQQ4_9DELT</name>
<feature type="signal peptide" evidence="2">
    <location>
        <begin position="1"/>
        <end position="22"/>
    </location>
</feature>
<reference evidence="3 4" key="1">
    <citation type="journal article" date="2020" name="Biotechnol. Biofuels">
        <title>New insights from the biogas microbiome by comprehensive genome-resolved metagenomics of nearly 1600 species originating from multiple anaerobic digesters.</title>
        <authorList>
            <person name="Campanaro S."/>
            <person name="Treu L."/>
            <person name="Rodriguez-R L.M."/>
            <person name="Kovalovszki A."/>
            <person name="Ziels R.M."/>
            <person name="Maus I."/>
            <person name="Zhu X."/>
            <person name="Kougias P.G."/>
            <person name="Basile A."/>
            <person name="Luo G."/>
            <person name="Schluter A."/>
            <person name="Konstantinidis K.T."/>
            <person name="Angelidaki I."/>
        </authorList>
    </citation>
    <scope>NUCLEOTIDE SEQUENCE [LARGE SCALE GENOMIC DNA]</scope>
    <source>
        <strain evidence="3">AS27yjCOA_65</strain>
    </source>
</reference>
<gene>
    <name evidence="3" type="ORF">GYA55_03020</name>
</gene>
<evidence type="ECO:0000313" key="3">
    <source>
        <dbReference type="EMBL" id="NMC62118.1"/>
    </source>
</evidence>
<keyword evidence="2" id="KW-0732">Signal</keyword>
<sequence>MIKRGSAFFVLLALFLSIGSIAQNVQACGGVPVQPTPKPRSDTIYPALLANGKQIMCRQNALGVTSGELVNKNGLTLFQPFTLKIIEYKQKLARLVKQERRAQSGRKSTLKRQIKSLNKSIKSLTEQKTEADAACAMQIPLR</sequence>
<comment type="caution">
    <text evidence="3">The sequence shown here is derived from an EMBL/GenBank/DDBJ whole genome shotgun (WGS) entry which is preliminary data.</text>
</comment>
<feature type="coiled-coil region" evidence="1">
    <location>
        <begin position="107"/>
        <end position="134"/>
    </location>
</feature>
<dbReference type="EMBL" id="JAAZON010000118">
    <property type="protein sequence ID" value="NMC62118.1"/>
    <property type="molecule type" value="Genomic_DNA"/>
</dbReference>
<evidence type="ECO:0000256" key="2">
    <source>
        <dbReference type="SAM" id="SignalP"/>
    </source>
</evidence>
<evidence type="ECO:0000313" key="4">
    <source>
        <dbReference type="Proteomes" id="UP000524246"/>
    </source>
</evidence>
<keyword evidence="1" id="KW-0175">Coiled coil</keyword>
<protein>
    <submittedName>
        <fullName evidence="3">Uncharacterized protein</fullName>
    </submittedName>
</protein>
<accession>A0A7X9FQQ4</accession>
<feature type="chain" id="PRO_5030686192" evidence="2">
    <location>
        <begin position="23"/>
        <end position="142"/>
    </location>
</feature>
<proteinExistence type="predicted"/>
<dbReference type="AlphaFoldDB" id="A0A7X9FQQ4"/>
<evidence type="ECO:0000256" key="1">
    <source>
        <dbReference type="SAM" id="Coils"/>
    </source>
</evidence>
<dbReference type="Proteomes" id="UP000524246">
    <property type="component" value="Unassembled WGS sequence"/>
</dbReference>
<organism evidence="3 4">
    <name type="scientific">SAR324 cluster bacterium</name>
    <dbReference type="NCBI Taxonomy" id="2024889"/>
    <lineage>
        <taxon>Bacteria</taxon>
        <taxon>Deltaproteobacteria</taxon>
        <taxon>SAR324 cluster</taxon>
    </lineage>
</organism>